<keyword evidence="26" id="KW-0511">Multifunctional enzyme</keyword>
<dbReference type="FunFam" id="3.10.129.110:FF:000002">
    <property type="entry name" value="Fatty acid synthase"/>
    <property type="match status" value="1"/>
</dbReference>
<evidence type="ECO:0000256" key="2">
    <source>
        <dbReference type="ARBA" id="ARBA00012004"/>
    </source>
</evidence>
<dbReference type="GO" id="GO:0019171">
    <property type="term" value="F:(3R)-hydroxyacyl-[acyl-carrier-protein] dehydratase activity"/>
    <property type="evidence" value="ECO:0007669"/>
    <property type="project" value="UniProtKB-EC"/>
</dbReference>
<dbReference type="Gene3D" id="3.10.129.110">
    <property type="entry name" value="Polyketide synthase dehydratase"/>
    <property type="match status" value="1"/>
</dbReference>
<dbReference type="UniPathway" id="UPA00094"/>
<evidence type="ECO:0000256" key="47">
    <source>
        <dbReference type="ARBA" id="ARBA00047953"/>
    </source>
</evidence>
<reference evidence="74" key="1">
    <citation type="submission" date="2025-08" db="UniProtKB">
        <authorList>
            <consortium name="RefSeq"/>
        </authorList>
    </citation>
    <scope>IDENTIFICATION</scope>
</reference>
<dbReference type="GO" id="GO:0004312">
    <property type="term" value="F:fatty acid synthase activity"/>
    <property type="evidence" value="ECO:0007669"/>
    <property type="project" value="UniProtKB-EC"/>
</dbReference>
<comment type="catalytic activity">
    <reaction evidence="40">
        <text>a (3R)-hydroxyacyl-[ACP] + NADP(+) = a 3-oxoacyl-[ACP] + NADPH + H(+)</text>
        <dbReference type="Rhea" id="RHEA:17397"/>
        <dbReference type="Rhea" id="RHEA-COMP:9916"/>
        <dbReference type="Rhea" id="RHEA-COMP:9945"/>
        <dbReference type="ChEBI" id="CHEBI:15378"/>
        <dbReference type="ChEBI" id="CHEBI:57783"/>
        <dbReference type="ChEBI" id="CHEBI:58349"/>
        <dbReference type="ChEBI" id="CHEBI:78776"/>
        <dbReference type="ChEBI" id="CHEBI:78827"/>
        <dbReference type="EC" id="1.1.1.100"/>
    </reaction>
    <physiologicalReaction direction="right-to-left" evidence="40">
        <dbReference type="Rhea" id="RHEA:17399"/>
    </physiologicalReaction>
</comment>
<comment type="catalytic activity">
    <reaction evidence="48">
        <text>acetyl-[ACP] + malonyl-[ACP] + H(+) = 3-oxobutanoyl-[ACP] + holo-[ACP] + CO2</text>
        <dbReference type="Rhea" id="RHEA:41800"/>
        <dbReference type="Rhea" id="RHEA-COMP:9621"/>
        <dbReference type="Rhea" id="RHEA-COMP:9623"/>
        <dbReference type="Rhea" id="RHEA-COMP:9625"/>
        <dbReference type="Rhea" id="RHEA-COMP:9685"/>
        <dbReference type="ChEBI" id="CHEBI:15378"/>
        <dbReference type="ChEBI" id="CHEBI:16526"/>
        <dbReference type="ChEBI" id="CHEBI:64479"/>
        <dbReference type="ChEBI" id="CHEBI:78446"/>
        <dbReference type="ChEBI" id="CHEBI:78449"/>
        <dbReference type="ChEBI" id="CHEBI:78450"/>
    </reaction>
    <physiologicalReaction direction="left-to-right" evidence="48">
        <dbReference type="Rhea" id="RHEA:41801"/>
    </physiologicalReaction>
</comment>
<comment type="pathway">
    <text evidence="1">Lipid metabolism; fatty acid biosynthesis.</text>
</comment>
<evidence type="ECO:0000256" key="32">
    <source>
        <dbReference type="ARBA" id="ARBA00023398"/>
    </source>
</evidence>
<evidence type="ECO:0000256" key="49">
    <source>
        <dbReference type="ARBA" id="ARBA00048051"/>
    </source>
</evidence>
<evidence type="ECO:0000259" key="72">
    <source>
        <dbReference type="PROSITE" id="PS52019"/>
    </source>
</evidence>
<evidence type="ECO:0000256" key="21">
    <source>
        <dbReference type="ARBA" id="ARBA00023002"/>
    </source>
</evidence>
<dbReference type="InterPro" id="IPR014031">
    <property type="entry name" value="Ketoacyl_synth_C"/>
</dbReference>
<evidence type="ECO:0000256" key="29">
    <source>
        <dbReference type="ARBA" id="ARBA00023373"/>
    </source>
</evidence>
<evidence type="ECO:0000256" key="16">
    <source>
        <dbReference type="ARBA" id="ARBA00022801"/>
    </source>
</evidence>
<comment type="catalytic activity">
    <reaction evidence="50">
        <text>(2E)-dodecenoyl-[ACP] + NADPH + H(+) = dodecanoyl-[ACP] + NADP(+)</text>
        <dbReference type="Rhea" id="RHEA:41880"/>
        <dbReference type="Rhea" id="RHEA-COMP:9643"/>
        <dbReference type="Rhea" id="RHEA-COMP:9644"/>
        <dbReference type="ChEBI" id="CHEBI:15378"/>
        <dbReference type="ChEBI" id="CHEBI:57783"/>
        <dbReference type="ChEBI" id="CHEBI:58349"/>
        <dbReference type="ChEBI" id="CHEBI:65264"/>
        <dbReference type="ChEBI" id="CHEBI:78472"/>
    </reaction>
    <physiologicalReaction direction="left-to-right" evidence="50">
        <dbReference type="Rhea" id="RHEA:41881"/>
    </physiologicalReaction>
</comment>
<dbReference type="SUPFAM" id="SSF50129">
    <property type="entry name" value="GroES-like"/>
    <property type="match status" value="1"/>
</dbReference>
<evidence type="ECO:0000313" key="73">
    <source>
        <dbReference type="Proteomes" id="UP000515145"/>
    </source>
</evidence>
<keyword evidence="19" id="KW-0663">Pyridoxal phosphate</keyword>
<dbReference type="PROSITE" id="PS52019">
    <property type="entry name" value="PKS_MFAS_DH"/>
    <property type="match status" value="1"/>
</dbReference>
<evidence type="ECO:0000256" key="24">
    <source>
        <dbReference type="ARBA" id="ARBA00023160"/>
    </source>
</evidence>
<dbReference type="InterPro" id="IPR049552">
    <property type="entry name" value="PKS_DH_N"/>
</dbReference>
<evidence type="ECO:0000256" key="46">
    <source>
        <dbReference type="ARBA" id="ARBA00047897"/>
    </source>
</evidence>
<dbReference type="Gene3D" id="3.40.50.150">
    <property type="entry name" value="Vaccinia Virus protein VP39"/>
    <property type="match status" value="1"/>
</dbReference>
<evidence type="ECO:0000256" key="38">
    <source>
        <dbReference type="ARBA" id="ARBA00047300"/>
    </source>
</evidence>
<dbReference type="CDD" id="cd08954">
    <property type="entry name" value="KR_1_FAS_SDR_x"/>
    <property type="match status" value="1"/>
</dbReference>
<comment type="catalytic activity">
    <reaction evidence="57">
        <text>holo-[ACP] + acetyl-CoA = acetyl-[ACP] + CoA</text>
        <dbReference type="Rhea" id="RHEA:41788"/>
        <dbReference type="Rhea" id="RHEA-COMP:9621"/>
        <dbReference type="Rhea" id="RHEA-COMP:9685"/>
        <dbReference type="ChEBI" id="CHEBI:57287"/>
        <dbReference type="ChEBI" id="CHEBI:57288"/>
        <dbReference type="ChEBI" id="CHEBI:64479"/>
        <dbReference type="ChEBI" id="CHEBI:78446"/>
        <dbReference type="EC" id="2.3.1.38"/>
    </reaction>
    <physiologicalReaction direction="left-to-right" evidence="57">
        <dbReference type="Rhea" id="RHEA:41789"/>
    </physiologicalReaction>
</comment>
<dbReference type="SMART" id="SM00825">
    <property type="entry name" value="PKS_KS"/>
    <property type="match status" value="1"/>
</dbReference>
<evidence type="ECO:0000256" key="30">
    <source>
        <dbReference type="ARBA" id="ARBA00023388"/>
    </source>
</evidence>
<dbReference type="InterPro" id="IPR006162">
    <property type="entry name" value="Ppantetheine_attach_site"/>
</dbReference>
<keyword evidence="13" id="KW-0597">Phosphoprotein</keyword>
<dbReference type="InterPro" id="IPR020807">
    <property type="entry name" value="PKS_DH"/>
</dbReference>
<evidence type="ECO:0000256" key="8">
    <source>
        <dbReference type="ARBA" id="ARBA00013256"/>
    </source>
</evidence>
<comment type="catalytic activity">
    <reaction evidence="38">
        <text>3-oxooctadecanoyl-[ACP] + NADPH + H(+) = (3R)-hydroxyoctadecanoyl-[ACP] + NADP(+)</text>
        <dbReference type="Rhea" id="RHEA:41920"/>
        <dbReference type="Rhea" id="RHEA-COMP:9653"/>
        <dbReference type="Rhea" id="RHEA-COMP:9654"/>
        <dbReference type="ChEBI" id="CHEBI:15378"/>
        <dbReference type="ChEBI" id="CHEBI:57783"/>
        <dbReference type="ChEBI" id="CHEBI:58349"/>
        <dbReference type="ChEBI" id="CHEBI:78487"/>
        <dbReference type="ChEBI" id="CHEBI:78488"/>
    </reaction>
    <physiologicalReaction direction="left-to-right" evidence="38">
        <dbReference type="Rhea" id="RHEA:41921"/>
    </physiologicalReaction>
</comment>
<evidence type="ECO:0000256" key="68">
    <source>
        <dbReference type="ARBA" id="ARBA00049533"/>
    </source>
</evidence>
<evidence type="ECO:0000256" key="27">
    <source>
        <dbReference type="ARBA" id="ARBA00023332"/>
    </source>
</evidence>
<evidence type="ECO:0000256" key="41">
    <source>
        <dbReference type="ARBA" id="ARBA00047440"/>
    </source>
</evidence>
<evidence type="ECO:0000256" key="54">
    <source>
        <dbReference type="ARBA" id="ARBA00048506"/>
    </source>
</evidence>
<evidence type="ECO:0000256" key="64">
    <source>
        <dbReference type="ARBA" id="ARBA00049414"/>
    </source>
</evidence>
<dbReference type="FunFam" id="3.40.50.1820:FF:000105">
    <property type="entry name" value="Fatty acid synthase"/>
    <property type="match status" value="1"/>
</dbReference>
<evidence type="ECO:0000256" key="6">
    <source>
        <dbReference type="ARBA" id="ARBA00013167"/>
    </source>
</evidence>
<evidence type="ECO:0000256" key="28">
    <source>
        <dbReference type="ARBA" id="ARBA00023351"/>
    </source>
</evidence>
<comment type="catalytic activity">
    <reaction evidence="67">
        <text>(2E)-decenoyl-[ACP] + NADPH + H(+) = decanoyl-[ACP] + NADP(+)</text>
        <dbReference type="Rhea" id="RHEA:41864"/>
        <dbReference type="Rhea" id="RHEA-COMP:9639"/>
        <dbReference type="Rhea" id="RHEA-COMP:9640"/>
        <dbReference type="ChEBI" id="CHEBI:15378"/>
        <dbReference type="ChEBI" id="CHEBI:57783"/>
        <dbReference type="ChEBI" id="CHEBI:58349"/>
        <dbReference type="ChEBI" id="CHEBI:78467"/>
        <dbReference type="ChEBI" id="CHEBI:78468"/>
    </reaction>
    <physiologicalReaction direction="left-to-right" evidence="67">
        <dbReference type="Rhea" id="RHEA:41865"/>
    </physiologicalReaction>
</comment>
<keyword evidence="18" id="KW-0521">NADP</keyword>
<dbReference type="InterPro" id="IPR036291">
    <property type="entry name" value="NAD(P)-bd_dom_sf"/>
</dbReference>
<evidence type="ECO:0000256" key="39">
    <source>
        <dbReference type="ARBA" id="ARBA00047394"/>
    </source>
</evidence>
<dbReference type="GO" id="GO:0004314">
    <property type="term" value="F:[acyl-carrier-protein] S-malonyltransferase activity"/>
    <property type="evidence" value="ECO:0007669"/>
    <property type="project" value="UniProtKB-EC"/>
</dbReference>
<dbReference type="InterPro" id="IPR029058">
    <property type="entry name" value="AB_hydrolase_fold"/>
</dbReference>
<dbReference type="PROSITE" id="PS00606">
    <property type="entry name" value="KS3_1"/>
    <property type="match status" value="1"/>
</dbReference>
<comment type="catalytic activity">
    <reaction evidence="59">
        <text>3-oxotetradecanoyl-[ACP] + NADPH + H(+) = (3R)-hydroxytetradecanoyl-[ACP] + NADP(+)</text>
        <dbReference type="Rhea" id="RHEA:41888"/>
        <dbReference type="Rhea" id="RHEA-COMP:9645"/>
        <dbReference type="Rhea" id="RHEA-COMP:9646"/>
        <dbReference type="ChEBI" id="CHEBI:15378"/>
        <dbReference type="ChEBI" id="CHEBI:57783"/>
        <dbReference type="ChEBI" id="CHEBI:58349"/>
        <dbReference type="ChEBI" id="CHEBI:78473"/>
        <dbReference type="ChEBI" id="CHEBI:78474"/>
    </reaction>
    <physiologicalReaction direction="left-to-right" evidence="59">
        <dbReference type="Rhea" id="RHEA:41889"/>
    </physiologicalReaction>
</comment>
<evidence type="ECO:0000256" key="69">
    <source>
        <dbReference type="PROSITE-ProRule" id="PRU01363"/>
    </source>
</evidence>
<evidence type="ECO:0000256" key="59">
    <source>
        <dbReference type="ARBA" id="ARBA00048935"/>
    </source>
</evidence>
<feature type="region of interest" description="N-terminal hotdog fold" evidence="69">
    <location>
        <begin position="844"/>
        <end position="965"/>
    </location>
</feature>
<keyword evidence="22" id="KW-0520">NAD</keyword>
<comment type="catalytic activity">
    <reaction evidence="62">
        <text>(2E)-tetradecenoyl-[ACP] + NADPH + H(+) = tetradecanoyl-[ACP] + NADP(+)</text>
        <dbReference type="Rhea" id="RHEA:41896"/>
        <dbReference type="Rhea" id="RHEA-COMP:9647"/>
        <dbReference type="Rhea" id="RHEA-COMP:9648"/>
        <dbReference type="ChEBI" id="CHEBI:15378"/>
        <dbReference type="ChEBI" id="CHEBI:57783"/>
        <dbReference type="ChEBI" id="CHEBI:58349"/>
        <dbReference type="ChEBI" id="CHEBI:78475"/>
        <dbReference type="ChEBI" id="CHEBI:78477"/>
    </reaction>
    <physiologicalReaction direction="left-to-right" evidence="62">
        <dbReference type="Rhea" id="RHEA:41897"/>
    </physiologicalReaction>
</comment>
<dbReference type="Pfam" id="PF21089">
    <property type="entry name" value="PKS_DH_N"/>
    <property type="match status" value="1"/>
</dbReference>
<evidence type="ECO:0000256" key="56">
    <source>
        <dbReference type="ARBA" id="ARBA00048650"/>
    </source>
</evidence>
<evidence type="ECO:0000256" key="26">
    <source>
        <dbReference type="ARBA" id="ARBA00023268"/>
    </source>
</evidence>
<dbReference type="InterPro" id="IPR032821">
    <property type="entry name" value="PKS_assoc"/>
</dbReference>
<evidence type="ECO:0000256" key="36">
    <source>
        <dbReference type="ARBA" id="ARBA00023442"/>
    </source>
</evidence>
<evidence type="ECO:0000256" key="15">
    <source>
        <dbReference type="ARBA" id="ARBA00022799"/>
    </source>
</evidence>
<dbReference type="SMART" id="SM00823">
    <property type="entry name" value="PKS_PP"/>
    <property type="match status" value="1"/>
</dbReference>
<dbReference type="InterPro" id="IPR011032">
    <property type="entry name" value="GroES-like_sf"/>
</dbReference>
<dbReference type="Pfam" id="PF00698">
    <property type="entry name" value="Acyl_transf_1"/>
    <property type="match status" value="1"/>
</dbReference>
<evidence type="ECO:0000256" key="65">
    <source>
        <dbReference type="ARBA" id="ARBA00049422"/>
    </source>
</evidence>
<evidence type="ECO:0000256" key="19">
    <source>
        <dbReference type="ARBA" id="ARBA00022898"/>
    </source>
</evidence>
<dbReference type="InterPro" id="IPR020841">
    <property type="entry name" value="PKS_Beta-ketoAc_synthase_dom"/>
</dbReference>
<evidence type="ECO:0000256" key="66">
    <source>
        <dbReference type="ARBA" id="ARBA00049449"/>
    </source>
</evidence>
<dbReference type="GO" id="GO:0016297">
    <property type="term" value="F:fatty acyl-[ACP] hydrolase activity"/>
    <property type="evidence" value="ECO:0007669"/>
    <property type="project" value="UniProtKB-EC"/>
</dbReference>
<dbReference type="InterPro" id="IPR013968">
    <property type="entry name" value="PKS_KR"/>
</dbReference>
<keyword evidence="21" id="KW-0560">Oxidoreductase</keyword>
<evidence type="ECO:0000256" key="31">
    <source>
        <dbReference type="ARBA" id="ARBA00023394"/>
    </source>
</evidence>
<comment type="catalytic activity">
    <reaction evidence="44">
        <text>dodecanoyl-[ACP] + malonyl-[ACP] + H(+) = 3-oxotetradecanoyl-[ACP] + holo-[ACP] + CO2</text>
        <dbReference type="Rhea" id="RHEA:41884"/>
        <dbReference type="Rhea" id="RHEA-COMP:9623"/>
        <dbReference type="Rhea" id="RHEA-COMP:9644"/>
        <dbReference type="Rhea" id="RHEA-COMP:9645"/>
        <dbReference type="Rhea" id="RHEA-COMP:9685"/>
        <dbReference type="ChEBI" id="CHEBI:15378"/>
        <dbReference type="ChEBI" id="CHEBI:16526"/>
        <dbReference type="ChEBI" id="CHEBI:64479"/>
        <dbReference type="ChEBI" id="CHEBI:65264"/>
        <dbReference type="ChEBI" id="CHEBI:78449"/>
        <dbReference type="ChEBI" id="CHEBI:78473"/>
    </reaction>
    <physiologicalReaction direction="left-to-right" evidence="44">
        <dbReference type="Rhea" id="RHEA:41885"/>
    </physiologicalReaction>
</comment>
<evidence type="ECO:0000256" key="55">
    <source>
        <dbReference type="ARBA" id="ARBA00048571"/>
    </source>
</evidence>
<dbReference type="GO" id="GO:0141148">
    <property type="term" value="F:enoyl-[acyl-carrier-protein] reductase (NADPH) activity"/>
    <property type="evidence" value="ECO:0007669"/>
    <property type="project" value="UniProtKB-EC"/>
</dbReference>
<dbReference type="EC" id="2.3.1.85" evidence="4"/>
<dbReference type="PROSITE" id="PS52004">
    <property type="entry name" value="KS3_2"/>
    <property type="match status" value="1"/>
</dbReference>
<evidence type="ECO:0000256" key="4">
    <source>
        <dbReference type="ARBA" id="ARBA00012873"/>
    </source>
</evidence>
<dbReference type="Pfam" id="PF21149">
    <property type="entry name" value="FAS_pseudo-KR"/>
    <property type="match status" value="1"/>
</dbReference>
<dbReference type="CTD" id="2194"/>
<keyword evidence="14" id="KW-0808">Transferase</keyword>
<dbReference type="Gene3D" id="3.40.50.720">
    <property type="entry name" value="NAD(P)-binding Rossmann-like Domain"/>
    <property type="match status" value="1"/>
</dbReference>
<comment type="catalytic activity">
    <reaction evidence="33">
        <text>(3R)-hydroxyoctadecanoyl-[ACP] = (2E)-octadecenoyl-[ACP] + H2O</text>
        <dbReference type="Rhea" id="RHEA:41924"/>
        <dbReference type="Rhea" id="RHEA-COMP:9654"/>
        <dbReference type="Rhea" id="RHEA-COMP:9655"/>
        <dbReference type="ChEBI" id="CHEBI:15377"/>
        <dbReference type="ChEBI" id="CHEBI:78488"/>
        <dbReference type="ChEBI" id="CHEBI:78489"/>
    </reaction>
    <physiologicalReaction direction="left-to-right" evidence="33">
        <dbReference type="Rhea" id="RHEA:41925"/>
    </physiologicalReaction>
</comment>
<dbReference type="GO" id="GO:0004315">
    <property type="term" value="F:3-oxoacyl-[acyl-carrier-protein] synthase activity"/>
    <property type="evidence" value="ECO:0007669"/>
    <property type="project" value="UniProtKB-EC"/>
</dbReference>
<evidence type="ECO:0000256" key="14">
    <source>
        <dbReference type="ARBA" id="ARBA00022679"/>
    </source>
</evidence>
<comment type="catalytic activity">
    <reaction evidence="39">
        <text>hexanoyl-[ACP] + malonyl-[ACP] + H(+) = 3-oxooctanoyl-[ACP] + holo-[ACP] + CO2</text>
        <dbReference type="Rhea" id="RHEA:41836"/>
        <dbReference type="Rhea" id="RHEA-COMP:9623"/>
        <dbReference type="Rhea" id="RHEA-COMP:9632"/>
        <dbReference type="Rhea" id="RHEA-COMP:9633"/>
        <dbReference type="Rhea" id="RHEA-COMP:9685"/>
        <dbReference type="ChEBI" id="CHEBI:15378"/>
        <dbReference type="ChEBI" id="CHEBI:16526"/>
        <dbReference type="ChEBI" id="CHEBI:64479"/>
        <dbReference type="ChEBI" id="CHEBI:78449"/>
        <dbReference type="ChEBI" id="CHEBI:78459"/>
        <dbReference type="ChEBI" id="CHEBI:78460"/>
    </reaction>
    <physiologicalReaction direction="left-to-right" evidence="39">
        <dbReference type="Rhea" id="RHEA:41837"/>
    </physiologicalReaction>
</comment>
<feature type="active site" description="Proton donor; for dehydratase activity" evidence="69">
    <location>
        <position position="1033"/>
    </location>
</feature>
<dbReference type="SUPFAM" id="SSF53901">
    <property type="entry name" value="Thiolase-like"/>
    <property type="match status" value="1"/>
</dbReference>
<evidence type="ECO:0000259" key="71">
    <source>
        <dbReference type="PROSITE" id="PS52004"/>
    </source>
</evidence>
<dbReference type="Gene3D" id="3.90.180.10">
    <property type="entry name" value="Medium-chain alcohol dehydrogenases, catalytic domain"/>
    <property type="match status" value="1"/>
</dbReference>
<comment type="catalytic activity">
    <reaction evidence="53">
        <text>(2E)-octenoyl-[ACP] + NADPH + H(+) = octanoyl-[ACP] + NADP(+)</text>
        <dbReference type="Rhea" id="RHEA:41848"/>
        <dbReference type="Rhea" id="RHEA-COMP:9635"/>
        <dbReference type="Rhea" id="RHEA-COMP:9636"/>
        <dbReference type="ChEBI" id="CHEBI:15378"/>
        <dbReference type="ChEBI" id="CHEBI:57783"/>
        <dbReference type="ChEBI" id="CHEBI:58349"/>
        <dbReference type="ChEBI" id="CHEBI:78462"/>
        <dbReference type="ChEBI" id="CHEBI:78463"/>
    </reaction>
    <physiologicalReaction direction="left-to-right" evidence="53">
        <dbReference type="Rhea" id="RHEA:41849"/>
    </physiologicalReaction>
</comment>
<comment type="catalytic activity">
    <reaction evidence="27">
        <text>(3R)-hydroxyoctanoyl-[ACP] = (2E)-octenoyl-[ACP] + H2O</text>
        <dbReference type="Rhea" id="RHEA:41844"/>
        <dbReference type="Rhea" id="RHEA-COMP:9634"/>
        <dbReference type="Rhea" id="RHEA-COMP:9635"/>
        <dbReference type="ChEBI" id="CHEBI:15377"/>
        <dbReference type="ChEBI" id="CHEBI:78461"/>
        <dbReference type="ChEBI" id="CHEBI:78462"/>
    </reaction>
    <physiologicalReaction direction="left-to-right" evidence="27">
        <dbReference type="Rhea" id="RHEA:41845"/>
    </physiologicalReaction>
</comment>
<dbReference type="CDD" id="cd05195">
    <property type="entry name" value="enoyl_red"/>
    <property type="match status" value="1"/>
</dbReference>
<dbReference type="InterPro" id="IPR020843">
    <property type="entry name" value="ER"/>
</dbReference>
<comment type="catalytic activity">
    <reaction evidence="51">
        <text>tetradecanoyl-[ACP] + H2O = tetradecanoate + holo-[ACP] + H(+)</text>
        <dbReference type="Rhea" id="RHEA:30123"/>
        <dbReference type="Rhea" id="RHEA-COMP:9648"/>
        <dbReference type="Rhea" id="RHEA-COMP:9685"/>
        <dbReference type="ChEBI" id="CHEBI:15377"/>
        <dbReference type="ChEBI" id="CHEBI:15378"/>
        <dbReference type="ChEBI" id="CHEBI:30807"/>
        <dbReference type="ChEBI" id="CHEBI:64479"/>
        <dbReference type="ChEBI" id="CHEBI:78477"/>
        <dbReference type="EC" id="3.1.2.14"/>
    </reaction>
    <physiologicalReaction direction="left-to-right" evidence="51">
        <dbReference type="Rhea" id="RHEA:30124"/>
    </physiologicalReaction>
</comment>
<dbReference type="GO" id="GO:0031177">
    <property type="term" value="F:phosphopantetheine binding"/>
    <property type="evidence" value="ECO:0007669"/>
    <property type="project" value="InterPro"/>
</dbReference>
<dbReference type="InterPro" id="IPR014043">
    <property type="entry name" value="Acyl_transferase_dom"/>
</dbReference>
<comment type="catalytic activity">
    <reaction evidence="42">
        <text>tetradecanoyl-[ACP] + malonyl-[ACP] + H(+) = 3-oxohexadecanoyl-[ACP] + holo-[ACP] + CO2</text>
        <dbReference type="Rhea" id="RHEA:41900"/>
        <dbReference type="Rhea" id="RHEA-COMP:9623"/>
        <dbReference type="Rhea" id="RHEA-COMP:9648"/>
        <dbReference type="Rhea" id="RHEA-COMP:9649"/>
        <dbReference type="Rhea" id="RHEA-COMP:9685"/>
        <dbReference type="ChEBI" id="CHEBI:15378"/>
        <dbReference type="ChEBI" id="CHEBI:16526"/>
        <dbReference type="ChEBI" id="CHEBI:64479"/>
        <dbReference type="ChEBI" id="CHEBI:78449"/>
        <dbReference type="ChEBI" id="CHEBI:78477"/>
        <dbReference type="ChEBI" id="CHEBI:78478"/>
    </reaction>
    <physiologicalReaction direction="left-to-right" evidence="42">
        <dbReference type="Rhea" id="RHEA:41901"/>
    </physiologicalReaction>
</comment>
<dbReference type="FunFam" id="3.40.366.10:FF:000005">
    <property type="entry name" value="Fatty acid synthase"/>
    <property type="match status" value="1"/>
</dbReference>
<dbReference type="InterPro" id="IPR009081">
    <property type="entry name" value="PP-bd_ACP"/>
</dbReference>
<comment type="catalytic activity">
    <reaction evidence="32">
        <text>(3R)-hydroxytetradecanoyl-[ACP] = (2E)-tetradecenoyl-[ACP] + H2O</text>
        <dbReference type="Rhea" id="RHEA:41892"/>
        <dbReference type="Rhea" id="RHEA-COMP:9646"/>
        <dbReference type="Rhea" id="RHEA-COMP:9647"/>
        <dbReference type="ChEBI" id="CHEBI:15377"/>
        <dbReference type="ChEBI" id="CHEBI:78474"/>
        <dbReference type="ChEBI" id="CHEBI:78475"/>
    </reaction>
    <physiologicalReaction direction="left-to-right" evidence="32">
        <dbReference type="Rhea" id="RHEA:41893"/>
    </physiologicalReaction>
</comment>
<dbReference type="FunFam" id="3.40.47.10:FF:000033">
    <property type="entry name" value="Fatty acid synthase"/>
    <property type="match status" value="1"/>
</dbReference>
<dbReference type="PANTHER" id="PTHR43775">
    <property type="entry name" value="FATTY ACID SYNTHASE"/>
    <property type="match status" value="1"/>
</dbReference>
<evidence type="ECO:0000256" key="57">
    <source>
        <dbReference type="ARBA" id="ARBA00048691"/>
    </source>
</evidence>
<feature type="domain" description="PKS/mFAS DH" evidence="72">
    <location>
        <begin position="844"/>
        <end position="1110"/>
    </location>
</feature>
<evidence type="ECO:0000256" key="18">
    <source>
        <dbReference type="ARBA" id="ARBA00022857"/>
    </source>
</evidence>
<dbReference type="InterPro" id="IPR016036">
    <property type="entry name" value="Malonyl_transacylase_ACP-bd"/>
</dbReference>
<dbReference type="FunFam" id="1.10.1200.10:FF:000013">
    <property type="entry name" value="Fatty acid synthase"/>
    <property type="match status" value="1"/>
</dbReference>
<dbReference type="InterPro" id="IPR042104">
    <property type="entry name" value="PKS_dehydratase_sf"/>
</dbReference>
<dbReference type="Pfam" id="PF00975">
    <property type="entry name" value="Thioesterase"/>
    <property type="match status" value="1"/>
</dbReference>
<dbReference type="InterPro" id="IPR049900">
    <property type="entry name" value="PKS_mFAS_DH"/>
</dbReference>
<dbReference type="InterPro" id="IPR050091">
    <property type="entry name" value="PKS_NRPS_Biosynth_Enz"/>
</dbReference>
<protein>
    <recommendedName>
        <fullName evidence="10">Fatty acid synthase</fullName>
        <ecNumber evidence="5">1.1.1.100</ecNumber>
        <ecNumber evidence="2">1.3.1.39</ecNumber>
        <ecNumber evidence="8">2.3.1.38</ecNumber>
        <ecNumber evidence="9">2.3.1.39</ecNumber>
        <ecNumber evidence="7">2.3.1.41</ecNumber>
        <ecNumber evidence="4">2.3.1.85</ecNumber>
        <ecNumber evidence="3">3.1.2.14</ecNumber>
        <ecNumber evidence="6">4.2.1.59</ecNumber>
    </recommendedName>
</protein>
<comment type="catalytic activity">
    <reaction evidence="68">
        <text>octanoyl-[ACP] + malonyl-[ACP] + H(+) = 3-oxodecanoyl-[ACP] + holo-[ACP] + CO2</text>
        <dbReference type="Rhea" id="RHEA:41852"/>
        <dbReference type="Rhea" id="RHEA-COMP:9623"/>
        <dbReference type="Rhea" id="RHEA-COMP:9636"/>
        <dbReference type="Rhea" id="RHEA-COMP:9637"/>
        <dbReference type="Rhea" id="RHEA-COMP:9685"/>
        <dbReference type="ChEBI" id="CHEBI:15378"/>
        <dbReference type="ChEBI" id="CHEBI:16526"/>
        <dbReference type="ChEBI" id="CHEBI:64479"/>
        <dbReference type="ChEBI" id="CHEBI:78449"/>
        <dbReference type="ChEBI" id="CHEBI:78463"/>
        <dbReference type="ChEBI" id="CHEBI:78464"/>
    </reaction>
    <physiologicalReaction direction="left-to-right" evidence="68">
        <dbReference type="Rhea" id="RHEA:41853"/>
    </physiologicalReaction>
</comment>
<evidence type="ECO:0000256" key="12">
    <source>
        <dbReference type="ARBA" id="ARBA00022516"/>
    </source>
</evidence>
<keyword evidence="15" id="KW-0702">S-nitrosylation</keyword>
<dbReference type="EC" id="3.1.2.14" evidence="3"/>
<comment type="catalytic activity">
    <reaction evidence="58">
        <text>hexadecanoyl-[ACP] + H2O = hexadecanoate + holo-[ACP] + H(+)</text>
        <dbReference type="Rhea" id="RHEA:41932"/>
        <dbReference type="Rhea" id="RHEA-COMP:9652"/>
        <dbReference type="Rhea" id="RHEA-COMP:9685"/>
        <dbReference type="ChEBI" id="CHEBI:7896"/>
        <dbReference type="ChEBI" id="CHEBI:15377"/>
        <dbReference type="ChEBI" id="CHEBI:15378"/>
        <dbReference type="ChEBI" id="CHEBI:64479"/>
        <dbReference type="ChEBI" id="CHEBI:78483"/>
        <dbReference type="EC" id="3.1.2.14"/>
    </reaction>
    <physiologicalReaction direction="left-to-right" evidence="58">
        <dbReference type="Rhea" id="RHEA:41933"/>
    </physiologicalReaction>
</comment>
<keyword evidence="24" id="KW-0275">Fatty acid biosynthesis</keyword>
<keyword evidence="12" id="KW-0444">Lipid biosynthesis</keyword>
<dbReference type="RefSeq" id="XP_028263425.1">
    <property type="nucleotide sequence ID" value="XM_028407624.1"/>
</dbReference>
<accession>A0A6P7I5T7</accession>
<dbReference type="InterPro" id="IPR049391">
    <property type="entry name" value="FAS_pseudo-KR"/>
</dbReference>
<dbReference type="FunFam" id="3.40.50.1820:FF:000059">
    <property type="entry name" value="Fatty acid synthase"/>
    <property type="match status" value="1"/>
</dbReference>
<evidence type="ECO:0000256" key="3">
    <source>
        <dbReference type="ARBA" id="ARBA00012480"/>
    </source>
</evidence>
<evidence type="ECO:0000256" key="42">
    <source>
        <dbReference type="ARBA" id="ARBA00047451"/>
    </source>
</evidence>
<keyword evidence="20" id="KW-0007">Acetylation</keyword>
<keyword evidence="23" id="KW-0443">Lipid metabolism</keyword>
<comment type="catalytic activity">
    <reaction evidence="28">
        <text>(3R)-hydroxydodecanoyl-[ACP] = (2E)-dodecenoyl-[ACP] + H2O</text>
        <dbReference type="Rhea" id="RHEA:41876"/>
        <dbReference type="Rhea" id="RHEA-COMP:9642"/>
        <dbReference type="Rhea" id="RHEA-COMP:9643"/>
        <dbReference type="ChEBI" id="CHEBI:15377"/>
        <dbReference type="ChEBI" id="CHEBI:78470"/>
        <dbReference type="ChEBI" id="CHEBI:78472"/>
    </reaction>
    <physiologicalReaction direction="left-to-right" evidence="28">
        <dbReference type="Rhea" id="RHEA:41877"/>
    </physiologicalReaction>
</comment>
<dbReference type="Gene3D" id="1.10.1200.10">
    <property type="entry name" value="ACP-like"/>
    <property type="match status" value="1"/>
</dbReference>
<dbReference type="FunFam" id="3.90.180.10:FF:000015">
    <property type="entry name" value="Fatty acid synthase"/>
    <property type="match status" value="1"/>
</dbReference>
<evidence type="ECO:0000256" key="10">
    <source>
        <dbReference type="ARBA" id="ARBA00018769"/>
    </source>
</evidence>
<dbReference type="SMART" id="SM00827">
    <property type="entry name" value="PKS_AT"/>
    <property type="match status" value="1"/>
</dbReference>
<dbReference type="SUPFAM" id="SSF51735">
    <property type="entry name" value="NAD(P)-binding Rossmann-fold domains"/>
    <property type="match status" value="2"/>
</dbReference>
<evidence type="ECO:0000256" key="50">
    <source>
        <dbReference type="ARBA" id="ARBA00048281"/>
    </source>
</evidence>
<evidence type="ECO:0000256" key="58">
    <source>
        <dbReference type="ARBA" id="ARBA00048704"/>
    </source>
</evidence>
<dbReference type="GeneID" id="114437148"/>
<comment type="catalytic activity">
    <reaction evidence="29">
        <text>(3R)-hydroxyhexanoyl-[ACP] = (2E)-hexenoyl-[ACP] + H2O</text>
        <dbReference type="Rhea" id="RHEA:41828"/>
        <dbReference type="Rhea" id="RHEA-COMP:9630"/>
        <dbReference type="Rhea" id="RHEA-COMP:9631"/>
        <dbReference type="ChEBI" id="CHEBI:15377"/>
        <dbReference type="ChEBI" id="CHEBI:78457"/>
        <dbReference type="ChEBI" id="CHEBI:78458"/>
    </reaction>
    <physiologicalReaction direction="left-to-right" evidence="29">
        <dbReference type="Rhea" id="RHEA:41829"/>
    </physiologicalReaction>
</comment>
<dbReference type="SUPFAM" id="SSF55048">
    <property type="entry name" value="Probable ACP-binding domain of malonyl-CoA ACP transacylase"/>
    <property type="match status" value="1"/>
</dbReference>
<dbReference type="EC" id="1.1.1.100" evidence="5"/>
<evidence type="ECO:0000256" key="61">
    <source>
        <dbReference type="ARBA" id="ARBA00049109"/>
    </source>
</evidence>
<dbReference type="Pfam" id="PF16197">
    <property type="entry name" value="KAsynt_C_assoc"/>
    <property type="match status" value="1"/>
</dbReference>
<comment type="catalytic activity">
    <reaction evidence="64">
        <text>3-oxohexadecanoyl-[ACP] + NADPH + H(+) = (3R)-hydroxyhexadecanoyl-[ACP] + NADP(+)</text>
        <dbReference type="Rhea" id="RHEA:41904"/>
        <dbReference type="Rhea" id="RHEA-COMP:9649"/>
        <dbReference type="Rhea" id="RHEA-COMP:9650"/>
        <dbReference type="ChEBI" id="CHEBI:15378"/>
        <dbReference type="ChEBI" id="CHEBI:57783"/>
        <dbReference type="ChEBI" id="CHEBI:58349"/>
        <dbReference type="ChEBI" id="CHEBI:78478"/>
        <dbReference type="ChEBI" id="CHEBI:78480"/>
    </reaction>
    <physiologicalReaction direction="left-to-right" evidence="64">
        <dbReference type="Rhea" id="RHEA:41905"/>
    </physiologicalReaction>
</comment>
<dbReference type="InterPro" id="IPR016035">
    <property type="entry name" value="Acyl_Trfase/lysoPLipase"/>
</dbReference>
<comment type="catalytic activity">
    <reaction evidence="45">
        <text>(2E)-hexadecenoyl-[ACP] + NADPH + H(+) = hexadecanoyl-[ACP] + NADP(+)</text>
        <dbReference type="Rhea" id="RHEA:41912"/>
        <dbReference type="Rhea" id="RHEA-COMP:9651"/>
        <dbReference type="Rhea" id="RHEA-COMP:9652"/>
        <dbReference type="ChEBI" id="CHEBI:15378"/>
        <dbReference type="ChEBI" id="CHEBI:57783"/>
        <dbReference type="ChEBI" id="CHEBI:58349"/>
        <dbReference type="ChEBI" id="CHEBI:78481"/>
        <dbReference type="ChEBI" id="CHEBI:78483"/>
    </reaction>
    <physiologicalReaction direction="left-to-right" evidence="45">
        <dbReference type="Rhea" id="RHEA:41913"/>
    </physiologicalReaction>
</comment>
<dbReference type="EC" id="4.2.1.59" evidence="6"/>
<gene>
    <name evidence="74" type="primary">fasn</name>
</gene>
<evidence type="ECO:0000256" key="11">
    <source>
        <dbReference type="ARBA" id="ARBA00022450"/>
    </source>
</evidence>
<evidence type="ECO:0000256" key="52">
    <source>
        <dbReference type="ARBA" id="ARBA00048404"/>
    </source>
</evidence>
<dbReference type="SUPFAM" id="SSF47336">
    <property type="entry name" value="ACP-like"/>
    <property type="match status" value="1"/>
</dbReference>
<keyword evidence="73" id="KW-1185">Reference proteome</keyword>
<evidence type="ECO:0000256" key="45">
    <source>
        <dbReference type="ARBA" id="ARBA00047810"/>
    </source>
</evidence>
<dbReference type="InterPro" id="IPR029063">
    <property type="entry name" value="SAM-dependent_MTases_sf"/>
</dbReference>
<comment type="catalytic activity">
    <reaction evidence="65">
        <text>3-oxooctanoyl-[ACP] + NADPH + H(+) = (3R)-hydroxyoctanoyl-[ACP] + NADP(+)</text>
        <dbReference type="Rhea" id="RHEA:41840"/>
        <dbReference type="Rhea" id="RHEA-COMP:9633"/>
        <dbReference type="Rhea" id="RHEA-COMP:9634"/>
        <dbReference type="ChEBI" id="CHEBI:15378"/>
        <dbReference type="ChEBI" id="CHEBI:57783"/>
        <dbReference type="ChEBI" id="CHEBI:58349"/>
        <dbReference type="ChEBI" id="CHEBI:78460"/>
        <dbReference type="ChEBI" id="CHEBI:78461"/>
    </reaction>
    <physiologicalReaction direction="left-to-right" evidence="65">
        <dbReference type="Rhea" id="RHEA:41841"/>
    </physiologicalReaction>
</comment>
<evidence type="ECO:0000256" key="44">
    <source>
        <dbReference type="ARBA" id="ARBA00047578"/>
    </source>
</evidence>
<dbReference type="SMART" id="SM00829">
    <property type="entry name" value="PKS_ER"/>
    <property type="match status" value="1"/>
</dbReference>
<dbReference type="Gene3D" id="3.40.366.10">
    <property type="entry name" value="Malonyl-Coenzyme A Acyl Carrier Protein, domain 2"/>
    <property type="match status" value="1"/>
</dbReference>
<dbReference type="Gene3D" id="3.40.47.10">
    <property type="match status" value="1"/>
</dbReference>
<evidence type="ECO:0000256" key="37">
    <source>
        <dbReference type="ARBA" id="ARBA00044883"/>
    </source>
</evidence>
<evidence type="ECO:0000256" key="34">
    <source>
        <dbReference type="ARBA" id="ARBA00023401"/>
    </source>
</evidence>
<comment type="catalytic activity">
    <reaction evidence="52">
        <text>holo-[ACP] + malonyl-CoA = malonyl-[ACP] + CoA</text>
        <dbReference type="Rhea" id="RHEA:41792"/>
        <dbReference type="Rhea" id="RHEA-COMP:9623"/>
        <dbReference type="Rhea" id="RHEA-COMP:9685"/>
        <dbReference type="ChEBI" id="CHEBI:57287"/>
        <dbReference type="ChEBI" id="CHEBI:57384"/>
        <dbReference type="ChEBI" id="CHEBI:64479"/>
        <dbReference type="ChEBI" id="CHEBI:78449"/>
        <dbReference type="EC" id="2.3.1.39"/>
    </reaction>
    <physiologicalReaction direction="left-to-right" evidence="52">
        <dbReference type="Rhea" id="RHEA:41793"/>
    </physiologicalReaction>
</comment>
<keyword evidence="16" id="KW-0378">Hydrolase</keyword>
<sequence>MDEIVIAGISGRLPESDNLEEFWENLINGVDMVTEDNRRWTPGLYGLPKRNGKLKDISHFDAAFFGVHPKQANTMDPQLRLMLEIAYEAIVDGGLNPAALRGSKTGVYIGVSGSEAGEAFSRDPEELLGYSMTGCQRAMLANRLSYFFDFSGPSTAIDTACSSSLLALENAFHAIRQGHCDAALVGGVNLLLKPNTSVQFMKLGMLSPEGTCKSFDSSGNGYCRSEAAVVVLLTKRSVAKRVYATVINAGNNTDGYKEQGVTFPSGDMQQRLVRSLYEEANISPEQVEYIEAHGTGTKVGDPQEVNGIVSVFCQSKREPLLIGSTKSNMGHPEPASGLAALAKVVLSLERGVWAPNLHFNDPNTDIPALTDGRVQVVDRPVPIRGGIVGINSFGFGGSNVHVILRPAGKPDGSSSPRKVPRVLQACGRTEEAVNTILQKGSEHAADESFLSLLNEVSGAPAASMPYRGYALIGSQSNVTEVQQVQATGRPLWYVCSGMGTQWAGMGRSLMQLPHFRESILRSDAALKDTGLVVSRLLMAADDSTFEDTVHAFVGLAAIQIAQIDLLAKLGLQPDGIVGHSVGELACGYADGSLSHSEAILAAYWRGRCIKEAKLPPGGMAAVGLTWAECAAQCPKGVVPACHNAEDTVTISGPQDAVSAFVSQLKEQGVFAKEVRSAGVAFHSYYMASIAPTLLAALKKVIKEPRKRSSRWVSTSIPQTEWDSQLALYSSADYHVNNLVSPVLFQEGLSLVPENAVVVEIAPHALLQAILKRSLKQTCSILPLMKRGHNNNLEFFLSNIGKIYMNGVNMDSNGFCPEVKYPVPVGTPLISPLVQWDHAQTWDIPKAEHFTSGSGGANSSIVYNIEINPESSDYYLLGHCIDGRVLYPATGYLVLAWRTLVRSLGVVMESTPVTFEDVTIHRATILPKTGSVQLEVNLMPATNKFEVSENGNLAVSGKVSLLEDAALDSFHSQISRQASREDDPKLKLKASDIYKELRLRGYDYRKAFQGILESNNAGDSGKLLWTGNWVTFLDTMLQMIVLGLPGRSLRLPTRIRSVCIDPAVHVEKVCEYADEKKAVDVHVSRCLDNIAAGGVQISGLHATVAPRRQQQQSPPTLEEFAFVPYVETECLTGNRKLAEQLRLCKGLIHRLQRKLALHGVKLSIPGLEGVSDSPLPSLEPSEPGLVQLLTLLCGLELNGNLRSELEQVVERERACLLQDVLLQGLLDNPALRHCLDITMENSNPGRIKVLEAFSNDGQLFSRVVPLLNIQPMLQVDYTATASSLDLLSPHQTSLEELGISTAQWNPLTDTAPGGASGADLVVCNHAWGALRTEPGLLVANLVSAAKQHGFVLLHTLLKGDTLGETVAFLSSTAQSSSQQGLLTQAEWEKVFSEASLNLVAVRKSYYGSALFLCRCRPADKQPIFLPVDSNDYKWVDTLKQTLMAESDRPVWLTASQAHCGIVGMINCLRQEPGGNRIRCAFVSNLNNSSAAPTLQPGHKSVQSVLDRDLVMNVFRDGHWGSFRHQLITHDQNEEQTEHAYVNVLTRGDLSSLHWIASPLRHFVSSSPNVQLCRVYYSSLNFRDIMLATGKLPPDAIPGDQALQQCMLGMEFSGRNPSGQRVMGLLPAKGLATTVDADKRFLWEVPSSWTLEQAASVPVVYATAYYSLVVRGRLRPGETVLIHSGSGGVGQAAIAIALSRKCRVFTTVGSAEKRAYLQERFPQLSAESFANSRDASFEQHVLLHTQGKGVDLVLNSLAEEKLQASIRCLARHGRFLEIGKYDLSNNSPLGMALFLKNVAFHGILLDALFEEGNQEWEEVSELLKEGILKGVVQPLKTTVFERDQVEQAFRYMAQGKHIGKVVLQVRHEEKGAAVQHSAPLSLPAICRTFCPASHSYIITGGLGGFGLELAQWLVERGARKLVLTSRSGIRNGYQAKRVREWQNQDVKVLVSTNDVSTLDGTEKLIAEANALGPVGGVFHLAMVLKDGMLENLTPQLFLDVNKPKYDGTVNLDKVTRKSCPDLSHFVAFSSVSCGRGNAGQSNYGYANSAMERICEKRRYDGLPGLAVQWGAIGDVGVVLETMGGNDAVIGGTLPQRIASCLDVLDLFLCRRQPVMSSFILAERTVVKSEAGSQRDLVEAVAHILGVRDVNSLNAEASLADLGLDSLMGVEVRQTLERDYDIVMTMREIRQLTINKLRELANRKPEGSKESHQAAAKDGLRSVLESDLTQMLVNPDGPTVTPLNAVQSQERPLFLVHPIEGSIAAFRTLCSKLSVPCYGLQCTKAAPLDSIQSLAAFYVDSIKQVQADGPYRIAGYSFGACVAFEMCSQLQTQNRSVECLFLFDGSHSYVAAYTQSYRAKLTPGKESEAETEALCAFIQQFTGIEYNKLLETLLPLSDLKERVNVAVDLITSSHKNISRDSLHFAATTFYYKLKAADSYVPATKYHGNVTLLRAKTTSEYEQNLGADYKLSEVCDGQVSVHVIEGDHRTFLQGEGVESISSIIHTSLAEPRVTPREG</sequence>
<evidence type="ECO:0000256" key="62">
    <source>
        <dbReference type="ARBA" id="ARBA00049171"/>
    </source>
</evidence>
<dbReference type="Gene3D" id="3.40.50.1820">
    <property type="entry name" value="alpha/beta hydrolase"/>
    <property type="match status" value="2"/>
</dbReference>
<dbReference type="InterPro" id="IPR020806">
    <property type="entry name" value="PKS_PP-bd"/>
</dbReference>
<proteinExistence type="predicted"/>
<evidence type="ECO:0000256" key="60">
    <source>
        <dbReference type="ARBA" id="ARBA00049019"/>
    </source>
</evidence>
<dbReference type="Pfam" id="PF08659">
    <property type="entry name" value="KR"/>
    <property type="match status" value="1"/>
</dbReference>
<dbReference type="InterPro" id="IPR016039">
    <property type="entry name" value="Thiolase-like"/>
</dbReference>
<dbReference type="SUPFAM" id="SSF52151">
    <property type="entry name" value="FabD/lysophospholipase-like"/>
    <property type="match status" value="1"/>
</dbReference>
<dbReference type="FunFam" id="3.40.50.720:FF:000209">
    <property type="entry name" value="Polyketide synthase Pks12"/>
    <property type="match status" value="1"/>
</dbReference>
<comment type="function">
    <text evidence="36">Fatty acid synthetase is a multifunctional enzyme that catalyzes the de novo biosynthesis of long-chain saturated fatty acids starting from acetyl-CoA and malonyl-CoA in the presence of NADPH. This multifunctional protein contains 7 catalytic activities and a site for the binding of the prosthetic group 4'-phosphopantetheine of the acyl carrier protein ([ACP]) domain.</text>
</comment>
<feature type="region of interest" description="C-terminal hotdog fold" evidence="69">
    <location>
        <begin position="983"/>
        <end position="1110"/>
    </location>
</feature>
<organism evidence="73 74">
    <name type="scientific">Parambassis ranga</name>
    <name type="common">Indian glassy fish</name>
    <dbReference type="NCBI Taxonomy" id="210632"/>
    <lineage>
        <taxon>Eukaryota</taxon>
        <taxon>Metazoa</taxon>
        <taxon>Chordata</taxon>
        <taxon>Craniata</taxon>
        <taxon>Vertebrata</taxon>
        <taxon>Euteleostomi</taxon>
        <taxon>Actinopterygii</taxon>
        <taxon>Neopterygii</taxon>
        <taxon>Teleostei</taxon>
        <taxon>Neoteleostei</taxon>
        <taxon>Acanthomorphata</taxon>
        <taxon>Ovalentaria</taxon>
        <taxon>Ambassidae</taxon>
        <taxon>Parambassis</taxon>
    </lineage>
</organism>
<keyword evidence="25" id="KW-0456">Lyase</keyword>
<comment type="catalytic activity">
    <reaction evidence="43">
        <text>(2E)-butenoyl-[ACP] + NADPH + H(+) = butanoyl-[ACP] + NADP(+)</text>
        <dbReference type="Rhea" id="RHEA:41812"/>
        <dbReference type="Rhea" id="RHEA-COMP:9627"/>
        <dbReference type="Rhea" id="RHEA-COMP:9628"/>
        <dbReference type="ChEBI" id="CHEBI:15378"/>
        <dbReference type="ChEBI" id="CHEBI:57783"/>
        <dbReference type="ChEBI" id="CHEBI:58349"/>
        <dbReference type="ChEBI" id="CHEBI:78453"/>
        <dbReference type="ChEBI" id="CHEBI:78454"/>
    </reaction>
    <physiologicalReaction direction="left-to-right" evidence="43">
        <dbReference type="Rhea" id="RHEA:41813"/>
    </physiologicalReaction>
</comment>
<keyword evidence="17" id="KW-0276">Fatty acid metabolism</keyword>
<dbReference type="Pfam" id="PF02801">
    <property type="entry name" value="Ketoacyl-synt_C"/>
    <property type="match status" value="1"/>
</dbReference>
<dbReference type="InterPro" id="IPR018201">
    <property type="entry name" value="Ketoacyl_synth_AS"/>
</dbReference>
<evidence type="ECO:0000256" key="25">
    <source>
        <dbReference type="ARBA" id="ARBA00023239"/>
    </source>
</evidence>
<comment type="catalytic activity">
    <reaction evidence="37">
        <text>acetyl-CoA + n malonyl-CoA + 2n NADPH + 2n H(+) = a long-chain fatty acid + (n+1) CoA + n CO2 + 2n NADP(+).</text>
        <dbReference type="EC" id="2.3.1.85"/>
    </reaction>
</comment>
<evidence type="ECO:0000256" key="40">
    <source>
        <dbReference type="ARBA" id="ARBA00047400"/>
    </source>
</evidence>
<evidence type="ECO:0000256" key="43">
    <source>
        <dbReference type="ARBA" id="ARBA00047500"/>
    </source>
</evidence>
<feature type="domain" description="Ketosynthase family 3 (KS3)" evidence="71">
    <location>
        <begin position="1"/>
        <end position="406"/>
    </location>
</feature>
<dbReference type="EC" id="1.3.1.39" evidence="2"/>
<comment type="catalytic activity">
    <reaction evidence="63">
        <text>3-oxododecanoyl-[ACP] + NADPH + H(+) = (3R)-hydroxydodecanoyl-[ACP] + NADP(+)</text>
        <dbReference type="Rhea" id="RHEA:41872"/>
        <dbReference type="Rhea" id="RHEA-COMP:9641"/>
        <dbReference type="Rhea" id="RHEA-COMP:9642"/>
        <dbReference type="ChEBI" id="CHEBI:15378"/>
        <dbReference type="ChEBI" id="CHEBI:57783"/>
        <dbReference type="ChEBI" id="CHEBI:58349"/>
        <dbReference type="ChEBI" id="CHEBI:78469"/>
        <dbReference type="ChEBI" id="CHEBI:78470"/>
    </reaction>
    <physiologicalReaction direction="left-to-right" evidence="63">
        <dbReference type="Rhea" id="RHEA:41873"/>
    </physiologicalReaction>
</comment>
<evidence type="ECO:0000256" key="22">
    <source>
        <dbReference type="ARBA" id="ARBA00023027"/>
    </source>
</evidence>
<evidence type="ECO:0000256" key="33">
    <source>
        <dbReference type="ARBA" id="ARBA00023399"/>
    </source>
</evidence>
<dbReference type="PROSITE" id="PS00012">
    <property type="entry name" value="PHOSPHOPANTETHEINE"/>
    <property type="match status" value="1"/>
</dbReference>
<comment type="catalytic activity">
    <reaction evidence="41">
        <text>3-oxodecanoyl-[ACP] + NADPH + H(+) = (3R)-hydroxydecanoyl-[ACP] + NADP(+)</text>
        <dbReference type="Rhea" id="RHEA:41856"/>
        <dbReference type="Rhea" id="RHEA-COMP:9637"/>
        <dbReference type="Rhea" id="RHEA-COMP:9638"/>
        <dbReference type="ChEBI" id="CHEBI:15378"/>
        <dbReference type="ChEBI" id="CHEBI:57783"/>
        <dbReference type="ChEBI" id="CHEBI:58349"/>
        <dbReference type="ChEBI" id="CHEBI:78464"/>
        <dbReference type="ChEBI" id="CHEBI:78466"/>
    </reaction>
    <physiologicalReaction direction="left-to-right" evidence="41">
        <dbReference type="Rhea" id="RHEA:41857"/>
    </physiologicalReaction>
</comment>
<feature type="domain" description="Carrier" evidence="70">
    <location>
        <begin position="2125"/>
        <end position="2205"/>
    </location>
</feature>
<dbReference type="GO" id="GO:0004313">
    <property type="term" value="F:[acyl-carrier-protein] S-acetyltransferase activity"/>
    <property type="evidence" value="ECO:0007669"/>
    <property type="project" value="UniProtKB-EC"/>
</dbReference>
<dbReference type="SMART" id="SM00822">
    <property type="entry name" value="PKS_KR"/>
    <property type="match status" value="1"/>
</dbReference>
<evidence type="ECO:0000259" key="70">
    <source>
        <dbReference type="PROSITE" id="PS50075"/>
    </source>
</evidence>
<dbReference type="InterPro" id="IPR014030">
    <property type="entry name" value="Ketoacyl_synth_N"/>
</dbReference>
<comment type="catalytic activity">
    <reaction evidence="34">
        <text>(3R)-hydroxyhexadecanoyl-[ACP] = (2E)-hexadecenoyl-[ACP] + H2O</text>
        <dbReference type="Rhea" id="RHEA:41908"/>
        <dbReference type="Rhea" id="RHEA-COMP:9650"/>
        <dbReference type="Rhea" id="RHEA-COMP:9651"/>
        <dbReference type="ChEBI" id="CHEBI:15377"/>
        <dbReference type="ChEBI" id="CHEBI:78480"/>
        <dbReference type="ChEBI" id="CHEBI:78481"/>
    </reaction>
    <physiologicalReaction direction="left-to-right" evidence="34">
        <dbReference type="Rhea" id="RHEA:41909"/>
    </physiologicalReaction>
</comment>
<dbReference type="EC" id="2.3.1.39" evidence="9"/>
<comment type="catalytic activity">
    <reaction evidence="66">
        <text>butanoyl-[ACP] + malonyl-[ACP] + H(+) = 3-oxohexanoyl-[ACP] + holo-[ACP] + CO2</text>
        <dbReference type="Rhea" id="RHEA:41820"/>
        <dbReference type="Rhea" id="RHEA-COMP:9623"/>
        <dbReference type="Rhea" id="RHEA-COMP:9628"/>
        <dbReference type="Rhea" id="RHEA-COMP:9629"/>
        <dbReference type="Rhea" id="RHEA-COMP:9685"/>
        <dbReference type="ChEBI" id="CHEBI:15378"/>
        <dbReference type="ChEBI" id="CHEBI:16526"/>
        <dbReference type="ChEBI" id="CHEBI:64479"/>
        <dbReference type="ChEBI" id="CHEBI:78449"/>
        <dbReference type="ChEBI" id="CHEBI:78454"/>
        <dbReference type="ChEBI" id="CHEBI:78456"/>
    </reaction>
    <physiologicalReaction direction="left-to-right" evidence="66">
        <dbReference type="Rhea" id="RHEA:41821"/>
    </physiologicalReaction>
</comment>
<evidence type="ECO:0000256" key="35">
    <source>
        <dbReference type="ARBA" id="ARBA00023402"/>
    </source>
</evidence>
<comment type="catalytic activity">
    <reaction evidence="56">
        <text>a 2,3-saturated acyl-[ACP] + NADP(+) = a (2E)-enoyl-[ACP] + NADPH + H(+)</text>
        <dbReference type="Rhea" id="RHEA:22564"/>
        <dbReference type="Rhea" id="RHEA-COMP:9925"/>
        <dbReference type="Rhea" id="RHEA-COMP:9926"/>
        <dbReference type="ChEBI" id="CHEBI:15378"/>
        <dbReference type="ChEBI" id="CHEBI:57783"/>
        <dbReference type="ChEBI" id="CHEBI:58349"/>
        <dbReference type="ChEBI" id="CHEBI:78784"/>
        <dbReference type="ChEBI" id="CHEBI:78785"/>
        <dbReference type="EC" id="1.3.1.39"/>
    </reaction>
    <physiologicalReaction direction="right-to-left" evidence="56">
        <dbReference type="Rhea" id="RHEA:22566"/>
    </physiologicalReaction>
</comment>
<dbReference type="InterPro" id="IPR001227">
    <property type="entry name" value="Ac_transferase_dom_sf"/>
</dbReference>
<dbReference type="SUPFAM" id="SSF53474">
    <property type="entry name" value="alpha/beta-Hydrolases"/>
    <property type="match status" value="1"/>
</dbReference>
<dbReference type="SMART" id="SM00826">
    <property type="entry name" value="PKS_DH"/>
    <property type="match status" value="1"/>
</dbReference>
<evidence type="ECO:0000313" key="74">
    <source>
        <dbReference type="RefSeq" id="XP_028263425.1"/>
    </source>
</evidence>
<name>A0A6P7I5T7_9TELE</name>
<evidence type="ECO:0000256" key="23">
    <source>
        <dbReference type="ARBA" id="ARBA00023098"/>
    </source>
</evidence>
<comment type="catalytic activity">
    <reaction evidence="54">
        <text>a fatty acyl-[ACP] + malonyl-[ACP] + H(+) = a 3-oxoacyl-[ACP] + holo-[ACP] + CO2</text>
        <dbReference type="Rhea" id="RHEA:22836"/>
        <dbReference type="Rhea" id="RHEA-COMP:9623"/>
        <dbReference type="Rhea" id="RHEA-COMP:9685"/>
        <dbReference type="Rhea" id="RHEA-COMP:9916"/>
        <dbReference type="Rhea" id="RHEA-COMP:14125"/>
        <dbReference type="ChEBI" id="CHEBI:15378"/>
        <dbReference type="ChEBI" id="CHEBI:16526"/>
        <dbReference type="ChEBI" id="CHEBI:64479"/>
        <dbReference type="ChEBI" id="CHEBI:78449"/>
        <dbReference type="ChEBI" id="CHEBI:78776"/>
        <dbReference type="ChEBI" id="CHEBI:138651"/>
        <dbReference type="EC" id="2.3.1.41"/>
    </reaction>
    <physiologicalReaction direction="left-to-right" evidence="54">
        <dbReference type="Rhea" id="RHEA:22837"/>
    </physiologicalReaction>
</comment>
<dbReference type="EC" id="2.3.1.41" evidence="7"/>
<evidence type="ECO:0000256" key="13">
    <source>
        <dbReference type="ARBA" id="ARBA00022553"/>
    </source>
</evidence>
<comment type="catalytic activity">
    <reaction evidence="47">
        <text>3-oxobutanoyl-[ACP] + NADPH + H(+) = (3R)-hydroxybutanoyl-[ACP] + NADP(+)</text>
        <dbReference type="Rhea" id="RHEA:41804"/>
        <dbReference type="Rhea" id="RHEA-COMP:9625"/>
        <dbReference type="Rhea" id="RHEA-COMP:9626"/>
        <dbReference type="ChEBI" id="CHEBI:15378"/>
        <dbReference type="ChEBI" id="CHEBI:57783"/>
        <dbReference type="ChEBI" id="CHEBI:58349"/>
        <dbReference type="ChEBI" id="CHEBI:78450"/>
        <dbReference type="ChEBI" id="CHEBI:78451"/>
    </reaction>
    <physiologicalReaction direction="left-to-right" evidence="47">
        <dbReference type="Rhea" id="RHEA:41805"/>
    </physiologicalReaction>
</comment>
<comment type="catalytic activity">
    <reaction evidence="60">
        <text>(2E)-octadecenoyl-[ACP] + NADPH + H(+) = octadecanoyl-[ACP] + NADP(+)</text>
        <dbReference type="Rhea" id="RHEA:41928"/>
        <dbReference type="Rhea" id="RHEA-COMP:9655"/>
        <dbReference type="Rhea" id="RHEA-COMP:9656"/>
        <dbReference type="ChEBI" id="CHEBI:15378"/>
        <dbReference type="ChEBI" id="CHEBI:57783"/>
        <dbReference type="ChEBI" id="CHEBI:58349"/>
        <dbReference type="ChEBI" id="CHEBI:78489"/>
        <dbReference type="ChEBI" id="CHEBI:78495"/>
    </reaction>
    <physiologicalReaction direction="left-to-right" evidence="60">
        <dbReference type="Rhea" id="RHEA:41929"/>
    </physiologicalReaction>
</comment>
<dbReference type="InterPro" id="IPR036736">
    <property type="entry name" value="ACP-like_sf"/>
</dbReference>
<evidence type="ECO:0000256" key="63">
    <source>
        <dbReference type="ARBA" id="ARBA00049263"/>
    </source>
</evidence>
<dbReference type="PANTHER" id="PTHR43775:SF7">
    <property type="entry name" value="FATTY ACID SYNTHASE"/>
    <property type="match status" value="1"/>
</dbReference>
<dbReference type="Pfam" id="PF00109">
    <property type="entry name" value="ketoacyl-synt"/>
    <property type="match status" value="1"/>
</dbReference>
<dbReference type="PROSITE" id="PS50075">
    <property type="entry name" value="CARRIER"/>
    <property type="match status" value="1"/>
</dbReference>
<comment type="catalytic activity">
    <reaction evidence="61">
        <text>decanoyl-[ACP] + malonyl-[ACP] + H(+) = 3-oxododecanoyl-[ACP] + holo-[ACP] + CO2</text>
        <dbReference type="Rhea" id="RHEA:41868"/>
        <dbReference type="Rhea" id="RHEA-COMP:9623"/>
        <dbReference type="Rhea" id="RHEA-COMP:9640"/>
        <dbReference type="Rhea" id="RHEA-COMP:9641"/>
        <dbReference type="Rhea" id="RHEA-COMP:9685"/>
        <dbReference type="ChEBI" id="CHEBI:15378"/>
        <dbReference type="ChEBI" id="CHEBI:16526"/>
        <dbReference type="ChEBI" id="CHEBI:64479"/>
        <dbReference type="ChEBI" id="CHEBI:78449"/>
        <dbReference type="ChEBI" id="CHEBI:78468"/>
        <dbReference type="ChEBI" id="CHEBI:78469"/>
    </reaction>
    <physiologicalReaction direction="left-to-right" evidence="61">
        <dbReference type="Rhea" id="RHEA:41869"/>
    </physiologicalReaction>
</comment>
<evidence type="ECO:0000256" key="1">
    <source>
        <dbReference type="ARBA" id="ARBA00005194"/>
    </source>
</evidence>
<dbReference type="InterPro" id="IPR057326">
    <property type="entry name" value="KR_dom"/>
</dbReference>
<comment type="catalytic activity">
    <reaction evidence="55">
        <text>3-oxohexanoyl-[ACP] + NADPH + H(+) = (3R)-hydroxyhexanoyl-[ACP] + NADP(+)</text>
        <dbReference type="Rhea" id="RHEA:41824"/>
        <dbReference type="Rhea" id="RHEA-COMP:9629"/>
        <dbReference type="Rhea" id="RHEA-COMP:9630"/>
        <dbReference type="ChEBI" id="CHEBI:15378"/>
        <dbReference type="ChEBI" id="CHEBI:57783"/>
        <dbReference type="ChEBI" id="CHEBI:58349"/>
        <dbReference type="ChEBI" id="CHEBI:78456"/>
        <dbReference type="ChEBI" id="CHEBI:78457"/>
    </reaction>
    <physiologicalReaction direction="left-to-right" evidence="55">
        <dbReference type="Rhea" id="RHEA:41825"/>
    </physiologicalReaction>
</comment>
<dbReference type="GO" id="GO:0005737">
    <property type="term" value="C:cytoplasm"/>
    <property type="evidence" value="ECO:0007669"/>
    <property type="project" value="TreeGrafter"/>
</dbReference>
<evidence type="ECO:0000256" key="9">
    <source>
        <dbReference type="ARBA" id="ARBA00013258"/>
    </source>
</evidence>
<comment type="catalytic activity">
    <reaction evidence="30">
        <text>(3R)-hydroxydecanoyl-[ACP] = (2E)-decenoyl-[ACP] + H2O</text>
        <dbReference type="Rhea" id="RHEA:41860"/>
        <dbReference type="Rhea" id="RHEA-COMP:9638"/>
        <dbReference type="Rhea" id="RHEA-COMP:9639"/>
        <dbReference type="ChEBI" id="CHEBI:15377"/>
        <dbReference type="ChEBI" id="CHEBI:78466"/>
        <dbReference type="ChEBI" id="CHEBI:78467"/>
    </reaction>
    <physiologicalReaction direction="left-to-right" evidence="30">
        <dbReference type="Rhea" id="RHEA:41861"/>
    </physiologicalReaction>
</comment>
<dbReference type="InParanoid" id="A0A6P7I5T7"/>
<dbReference type="FunCoup" id="A0A6P7I5T7">
    <property type="interactions" value="699"/>
</dbReference>
<keyword evidence="11" id="KW-0596">Phosphopantetheine</keyword>
<dbReference type="GO" id="GO:0004316">
    <property type="term" value="F:3-oxoacyl-[acyl-carrier-protein] reductase (NADPH) activity"/>
    <property type="evidence" value="ECO:0007669"/>
    <property type="project" value="UniProtKB-EC"/>
</dbReference>
<evidence type="ECO:0000256" key="20">
    <source>
        <dbReference type="ARBA" id="ARBA00022990"/>
    </source>
</evidence>
<dbReference type="Pfam" id="PF00550">
    <property type="entry name" value="PP-binding"/>
    <property type="match status" value="1"/>
</dbReference>
<evidence type="ECO:0000256" key="7">
    <source>
        <dbReference type="ARBA" id="ARBA00013191"/>
    </source>
</evidence>
<dbReference type="EC" id="2.3.1.38" evidence="8"/>
<dbReference type="InterPro" id="IPR001031">
    <property type="entry name" value="Thioesterase"/>
</dbReference>
<feature type="active site" description="Proton acceptor; for dehydratase activity" evidence="69">
    <location>
        <position position="878"/>
    </location>
</feature>
<comment type="catalytic activity">
    <reaction evidence="46">
        <text>(2E)-hexenoyl-[ACP] + NADPH + H(+) = hexanoyl-[ACP] + NADP(+)</text>
        <dbReference type="Rhea" id="RHEA:41832"/>
        <dbReference type="Rhea" id="RHEA-COMP:9631"/>
        <dbReference type="Rhea" id="RHEA-COMP:9632"/>
        <dbReference type="ChEBI" id="CHEBI:15378"/>
        <dbReference type="ChEBI" id="CHEBI:57783"/>
        <dbReference type="ChEBI" id="CHEBI:58349"/>
        <dbReference type="ChEBI" id="CHEBI:78458"/>
        <dbReference type="ChEBI" id="CHEBI:78459"/>
    </reaction>
    <physiologicalReaction direction="left-to-right" evidence="46">
        <dbReference type="Rhea" id="RHEA:41833"/>
    </physiologicalReaction>
</comment>
<dbReference type="OrthoDB" id="329835at2759"/>
<dbReference type="Gene3D" id="3.30.70.3290">
    <property type="match status" value="1"/>
</dbReference>
<comment type="catalytic activity">
    <reaction evidence="49">
        <text>hexadecanoyl-[ACP] + malonyl-[ACP] + H(+) = 3-oxooctadecanoyl-[ACP] + holo-[ACP] + CO2</text>
        <dbReference type="Rhea" id="RHEA:41916"/>
        <dbReference type="Rhea" id="RHEA-COMP:9623"/>
        <dbReference type="Rhea" id="RHEA-COMP:9652"/>
        <dbReference type="Rhea" id="RHEA-COMP:9653"/>
        <dbReference type="Rhea" id="RHEA-COMP:9685"/>
        <dbReference type="ChEBI" id="CHEBI:15378"/>
        <dbReference type="ChEBI" id="CHEBI:16526"/>
        <dbReference type="ChEBI" id="CHEBI:64479"/>
        <dbReference type="ChEBI" id="CHEBI:78449"/>
        <dbReference type="ChEBI" id="CHEBI:78483"/>
        <dbReference type="ChEBI" id="CHEBI:78487"/>
    </reaction>
    <physiologicalReaction direction="left-to-right" evidence="49">
        <dbReference type="Rhea" id="RHEA:41917"/>
    </physiologicalReaction>
</comment>
<comment type="catalytic activity">
    <reaction evidence="35">
        <text>(3R)-hydroxybutanoyl-[ACP] = (2E)-butenoyl-[ACP] + H2O</text>
        <dbReference type="Rhea" id="RHEA:41808"/>
        <dbReference type="Rhea" id="RHEA-COMP:9626"/>
        <dbReference type="Rhea" id="RHEA-COMP:9627"/>
        <dbReference type="ChEBI" id="CHEBI:15377"/>
        <dbReference type="ChEBI" id="CHEBI:78451"/>
        <dbReference type="ChEBI" id="CHEBI:78453"/>
    </reaction>
    <physiologicalReaction direction="left-to-right" evidence="35">
        <dbReference type="Rhea" id="RHEA:41809"/>
    </physiologicalReaction>
</comment>
<dbReference type="Proteomes" id="UP000515145">
    <property type="component" value="Chromosome 6"/>
</dbReference>
<dbReference type="CDD" id="cd00833">
    <property type="entry name" value="PKS"/>
    <property type="match status" value="1"/>
</dbReference>
<evidence type="ECO:0000256" key="67">
    <source>
        <dbReference type="ARBA" id="ARBA00049521"/>
    </source>
</evidence>
<dbReference type="Pfam" id="PF13602">
    <property type="entry name" value="ADH_zinc_N_2"/>
    <property type="match status" value="1"/>
</dbReference>
<evidence type="ECO:0000256" key="53">
    <source>
        <dbReference type="ARBA" id="ARBA00048420"/>
    </source>
</evidence>
<dbReference type="GO" id="GO:0006633">
    <property type="term" value="P:fatty acid biosynthetic process"/>
    <property type="evidence" value="ECO:0007669"/>
    <property type="project" value="UniProtKB-UniPathway"/>
</dbReference>
<evidence type="ECO:0000256" key="5">
    <source>
        <dbReference type="ARBA" id="ARBA00012948"/>
    </source>
</evidence>
<evidence type="ECO:0000256" key="48">
    <source>
        <dbReference type="ARBA" id="ARBA00047961"/>
    </source>
</evidence>
<evidence type="ECO:0000256" key="17">
    <source>
        <dbReference type="ARBA" id="ARBA00022832"/>
    </source>
</evidence>
<evidence type="ECO:0000256" key="51">
    <source>
        <dbReference type="ARBA" id="ARBA00048289"/>
    </source>
</evidence>
<comment type="catalytic activity">
    <reaction evidence="31">
        <text>a (3R)-hydroxyacyl-[ACP] = a (2E)-enoyl-[ACP] + H2O</text>
        <dbReference type="Rhea" id="RHEA:13097"/>
        <dbReference type="Rhea" id="RHEA-COMP:9925"/>
        <dbReference type="Rhea" id="RHEA-COMP:9945"/>
        <dbReference type="ChEBI" id="CHEBI:15377"/>
        <dbReference type="ChEBI" id="CHEBI:78784"/>
        <dbReference type="ChEBI" id="CHEBI:78827"/>
        <dbReference type="EC" id="4.2.1.59"/>
    </reaction>
    <physiologicalReaction direction="left-to-right" evidence="31">
        <dbReference type="Rhea" id="RHEA:13098"/>
    </physiologicalReaction>
</comment>